<dbReference type="PANTHER" id="PTHR33886">
    <property type="entry name" value="UNSATURATED RHAMNOGALACTURONAN HYDROLASE (EUROFUNG)"/>
    <property type="match status" value="1"/>
</dbReference>
<organism evidence="2 3">
    <name type="scientific">Paenibacillus provencensis</name>
    <dbReference type="NCBI Taxonomy" id="441151"/>
    <lineage>
        <taxon>Bacteria</taxon>
        <taxon>Bacillati</taxon>
        <taxon>Bacillota</taxon>
        <taxon>Bacilli</taxon>
        <taxon>Bacillales</taxon>
        <taxon>Paenibacillaceae</taxon>
        <taxon>Paenibacillus</taxon>
    </lineage>
</organism>
<dbReference type="InterPro" id="IPR010905">
    <property type="entry name" value="Glyco_hydro_88"/>
</dbReference>
<accession>A0ABW3PM48</accession>
<dbReference type="Proteomes" id="UP001597169">
    <property type="component" value="Unassembled WGS sequence"/>
</dbReference>
<dbReference type="InterPro" id="IPR052043">
    <property type="entry name" value="PolySaccharide_Degr_Enz"/>
</dbReference>
<dbReference type="InterPro" id="IPR008928">
    <property type="entry name" value="6-hairpin_glycosidase_sf"/>
</dbReference>
<keyword evidence="3" id="KW-1185">Reference proteome</keyword>
<name>A0ABW3PM48_9BACL</name>
<dbReference type="Pfam" id="PF07470">
    <property type="entry name" value="Glyco_hydro_88"/>
    <property type="match status" value="1"/>
</dbReference>
<dbReference type="SUPFAM" id="SSF48208">
    <property type="entry name" value="Six-hairpin glycosidases"/>
    <property type="match status" value="1"/>
</dbReference>
<comment type="caution">
    <text evidence="2">The sequence shown here is derived from an EMBL/GenBank/DDBJ whole genome shotgun (WGS) entry which is preliminary data.</text>
</comment>
<dbReference type="EMBL" id="JBHTKX010000001">
    <property type="protein sequence ID" value="MFD1128869.1"/>
    <property type="molecule type" value="Genomic_DNA"/>
</dbReference>
<evidence type="ECO:0000256" key="1">
    <source>
        <dbReference type="ARBA" id="ARBA00022801"/>
    </source>
</evidence>
<gene>
    <name evidence="2" type="ORF">ACFQ3J_11870</name>
</gene>
<sequence>MDIIWSTRILDSFMNRNKQLPWGDFHSRLHWNYENGCIMTAVERVWRATNDPIYFDYLKTNMDLFIQDNGHILTYRLNEYNVDQLNQGKTLFTLYEETGEEKYRIAIEHLMTQLRSHPRTAEGGLWHKKIYPFQMWLDGVYMTCPLMTAYADLNGANEWFDEAVHEILLMERVSRDPDTGLLYHAYDESREQAWADDATGCSPHFWGRALGWYVMAITDVLDTLPLDHPKRGEVIGIFYRVCEAIMKVQDTTTGLWYQVLNLPEQEGNYLEASASSMFVCALSKGARLGYLGNHALEAARKGHEGIVRQFVKAREDGSYALEGICKVAGLGGQPYRDGSFEYYIGEPLRTDDPKGLAPFVMACLEIEAQMTEVTV</sequence>
<dbReference type="InterPro" id="IPR012341">
    <property type="entry name" value="6hp_glycosidase-like_sf"/>
</dbReference>
<reference evidence="3" key="1">
    <citation type="journal article" date="2019" name="Int. J. Syst. Evol. Microbiol.">
        <title>The Global Catalogue of Microorganisms (GCM) 10K type strain sequencing project: providing services to taxonomists for standard genome sequencing and annotation.</title>
        <authorList>
            <consortium name="The Broad Institute Genomics Platform"/>
            <consortium name="The Broad Institute Genome Sequencing Center for Infectious Disease"/>
            <person name="Wu L."/>
            <person name="Ma J."/>
        </authorList>
    </citation>
    <scope>NUCLEOTIDE SEQUENCE [LARGE SCALE GENOMIC DNA]</scope>
    <source>
        <strain evidence="3">CCUG 53519</strain>
    </source>
</reference>
<keyword evidence="1 2" id="KW-0378">Hydrolase</keyword>
<evidence type="ECO:0000313" key="2">
    <source>
        <dbReference type="EMBL" id="MFD1128869.1"/>
    </source>
</evidence>
<dbReference type="PANTHER" id="PTHR33886:SF8">
    <property type="entry name" value="UNSATURATED RHAMNOGALACTURONAN HYDROLASE (EUROFUNG)"/>
    <property type="match status" value="1"/>
</dbReference>
<dbReference type="GO" id="GO:0016787">
    <property type="term" value="F:hydrolase activity"/>
    <property type="evidence" value="ECO:0007669"/>
    <property type="project" value="UniProtKB-KW"/>
</dbReference>
<evidence type="ECO:0000313" key="3">
    <source>
        <dbReference type="Proteomes" id="UP001597169"/>
    </source>
</evidence>
<protein>
    <submittedName>
        <fullName evidence="2">Glycoside hydrolase family 105 protein</fullName>
    </submittedName>
</protein>
<dbReference type="RefSeq" id="WP_251581828.1">
    <property type="nucleotide sequence ID" value="NZ_JBHTKX010000001.1"/>
</dbReference>
<proteinExistence type="predicted"/>
<dbReference type="Gene3D" id="1.50.10.10">
    <property type="match status" value="1"/>
</dbReference>